<feature type="domain" description="Potassium channel tetramerisation-type BTB" evidence="2">
    <location>
        <begin position="35"/>
        <end position="118"/>
    </location>
</feature>
<feature type="domain" description="At2g24240-like C-terminal beta-propeller" evidence="3">
    <location>
        <begin position="401"/>
        <end position="569"/>
    </location>
</feature>
<dbReference type="AlphaFoldDB" id="W9QXX6"/>
<dbReference type="eggNOG" id="KOG2714">
    <property type="taxonomic scope" value="Eukaryota"/>
</dbReference>
<dbReference type="InterPro" id="IPR003131">
    <property type="entry name" value="T1-type_BTB"/>
</dbReference>
<dbReference type="Pfam" id="PF25279">
    <property type="entry name" value="Beta_prop_At2g24240"/>
    <property type="match status" value="2"/>
</dbReference>
<dbReference type="SUPFAM" id="SSF54695">
    <property type="entry name" value="POZ domain"/>
    <property type="match status" value="1"/>
</dbReference>
<evidence type="ECO:0000259" key="2">
    <source>
        <dbReference type="Pfam" id="PF02214"/>
    </source>
</evidence>
<keyword evidence="5" id="KW-1185">Reference proteome</keyword>
<dbReference type="Proteomes" id="UP000030645">
    <property type="component" value="Unassembled WGS sequence"/>
</dbReference>
<protein>
    <submittedName>
        <fullName evidence="4">BTB/POZ domain-containing protein</fullName>
    </submittedName>
</protein>
<evidence type="ECO:0000259" key="3">
    <source>
        <dbReference type="Pfam" id="PF25279"/>
    </source>
</evidence>
<dbReference type="SUPFAM" id="SSF50978">
    <property type="entry name" value="WD40 repeat-like"/>
    <property type="match status" value="1"/>
</dbReference>
<accession>W9QXX6</accession>
<dbReference type="PANTHER" id="PTHR11145">
    <property type="entry name" value="BTB/POZ DOMAIN-CONTAINING ADAPTER FOR CUL3-MEDIATED RHOA DEGRADATION PROTEIN FAMILY MEMBER"/>
    <property type="match status" value="1"/>
</dbReference>
<dbReference type="Pfam" id="PF02214">
    <property type="entry name" value="BTB_2"/>
    <property type="match status" value="1"/>
</dbReference>
<feature type="domain" description="At2g24240-like C-terminal beta-propeller" evidence="3">
    <location>
        <begin position="155"/>
        <end position="374"/>
    </location>
</feature>
<dbReference type="InterPro" id="IPR011333">
    <property type="entry name" value="SKP1/BTB/POZ_sf"/>
</dbReference>
<dbReference type="GO" id="GO:0051260">
    <property type="term" value="P:protein homooligomerization"/>
    <property type="evidence" value="ECO:0007669"/>
    <property type="project" value="InterPro"/>
</dbReference>
<dbReference type="EMBL" id="KE343999">
    <property type="protein sequence ID" value="EXB50408.1"/>
    <property type="molecule type" value="Genomic_DNA"/>
</dbReference>
<dbReference type="PANTHER" id="PTHR11145:SF8">
    <property type="entry name" value="RE57120P"/>
    <property type="match status" value="1"/>
</dbReference>
<dbReference type="InterPro" id="IPR057441">
    <property type="entry name" value="Beta_prop_At2g24240"/>
</dbReference>
<name>W9QXX6_9ROSA</name>
<organism evidence="4 5">
    <name type="scientific">Morus notabilis</name>
    <dbReference type="NCBI Taxonomy" id="981085"/>
    <lineage>
        <taxon>Eukaryota</taxon>
        <taxon>Viridiplantae</taxon>
        <taxon>Streptophyta</taxon>
        <taxon>Embryophyta</taxon>
        <taxon>Tracheophyta</taxon>
        <taxon>Spermatophyta</taxon>
        <taxon>Magnoliopsida</taxon>
        <taxon>eudicotyledons</taxon>
        <taxon>Gunneridae</taxon>
        <taxon>Pentapetalae</taxon>
        <taxon>rosids</taxon>
        <taxon>fabids</taxon>
        <taxon>Rosales</taxon>
        <taxon>Moraceae</taxon>
        <taxon>Moreae</taxon>
        <taxon>Morus</taxon>
    </lineage>
</organism>
<dbReference type="STRING" id="981085.W9QXX6"/>
<dbReference type="Gene3D" id="3.30.710.10">
    <property type="entry name" value="Potassium Channel Kv1.1, Chain A"/>
    <property type="match status" value="1"/>
</dbReference>
<gene>
    <name evidence="4" type="ORF">L484_013500</name>
</gene>
<evidence type="ECO:0000313" key="4">
    <source>
        <dbReference type="EMBL" id="EXB50408.1"/>
    </source>
</evidence>
<dbReference type="InterPro" id="IPR036322">
    <property type="entry name" value="WD40_repeat_dom_sf"/>
</dbReference>
<evidence type="ECO:0000313" key="5">
    <source>
        <dbReference type="Proteomes" id="UP000030645"/>
    </source>
</evidence>
<proteinExistence type="predicted"/>
<reference evidence="5" key="1">
    <citation type="submission" date="2013-01" db="EMBL/GenBank/DDBJ databases">
        <title>Draft Genome Sequence of a Mulberry Tree, Morus notabilis C.K. Schneid.</title>
        <authorList>
            <person name="He N."/>
            <person name="Zhao S."/>
        </authorList>
    </citation>
    <scope>NUCLEOTIDE SEQUENCE</scope>
</reference>
<comment type="pathway">
    <text evidence="1">Protein modification; protein ubiquitination.</text>
</comment>
<dbReference type="InterPro" id="IPR045068">
    <property type="entry name" value="BACURD1-3"/>
</dbReference>
<evidence type="ECO:0000256" key="1">
    <source>
        <dbReference type="ARBA" id="ARBA00004906"/>
    </source>
</evidence>
<sequence length="580" mass="63070">MKVSLKFHLPLSHLSSHPLMEDPNPQTASTNARMKLNVGGKLFETTVSTLHSGGPDSLLSALSNRPTGDANSIFIDRDPEIFSVLLSLLRSNRLPSTARRFSKQELADEALYYGIESRLKSAVSPPSLCGIDASIVATIRPTSDGFVSAFTSGDGDGSVWIAHGGQISSYDWNLLHTGTVRTHLEEITSICRVYSELAALGSDSAAGLHFYDFSGNRNVGSVHWRDPSDPRIFKARVSAIADSTDSVFAAFYCPHKENSILVIDKSTLQVQSELGRYTGGSAKNLVPGKLTWLPETGLLFGSSITCGAFGFSGYIRLWDPRSGKVVWEMNEPGSGRSGRGGGPFSAVDVDAEESSIFKVCSKSGDLGMADLRNLGDDPWVYLQESNPSLRVTVTCGAFGFSGYIRLWDPRSGKVVWEMNEPGSGRSGRFGDPFSAVDVDAEESSIFKVCSKSGDLGMADLRNLGDDPWVYLQESNPSLRVTGGVGGYSVIHCYKKQVFVGRDGSLEVWSRVENGKVEREKENGVCEGLYRRNFVDRLEDSERGIIEKIEGGGDRLFVCRRESEGIEVWESSNSSTVVSVL</sequence>
<dbReference type="InterPro" id="IPR015943">
    <property type="entry name" value="WD40/YVTN_repeat-like_dom_sf"/>
</dbReference>
<dbReference type="Gene3D" id="2.130.10.10">
    <property type="entry name" value="YVTN repeat-like/Quinoprotein amine dehydrogenase"/>
    <property type="match status" value="1"/>
</dbReference>